<comment type="caution">
    <text evidence="1">The sequence shown here is derived from an EMBL/GenBank/DDBJ whole genome shotgun (WGS) entry which is preliminary data.</text>
</comment>
<name>A0A8S9FFU4_BRACR</name>
<evidence type="ECO:0000313" key="1">
    <source>
        <dbReference type="EMBL" id="KAF2531779.1"/>
    </source>
</evidence>
<reference evidence="1" key="1">
    <citation type="submission" date="2019-12" db="EMBL/GenBank/DDBJ databases">
        <title>Genome sequencing and annotation of Brassica cretica.</title>
        <authorList>
            <person name="Studholme D.J."/>
            <person name="Sarris P.F."/>
        </authorList>
    </citation>
    <scope>NUCLEOTIDE SEQUENCE</scope>
    <source>
        <strain evidence="1">PFS-102/07</strain>
        <tissue evidence="1">Leaf</tissue>
    </source>
</reference>
<protein>
    <submittedName>
        <fullName evidence="1">Uncharacterized protein</fullName>
    </submittedName>
</protein>
<proteinExistence type="predicted"/>
<organism evidence="1">
    <name type="scientific">Brassica cretica</name>
    <name type="common">Mustard</name>
    <dbReference type="NCBI Taxonomy" id="69181"/>
    <lineage>
        <taxon>Eukaryota</taxon>
        <taxon>Viridiplantae</taxon>
        <taxon>Streptophyta</taxon>
        <taxon>Embryophyta</taxon>
        <taxon>Tracheophyta</taxon>
        <taxon>Spermatophyta</taxon>
        <taxon>Magnoliopsida</taxon>
        <taxon>eudicotyledons</taxon>
        <taxon>Gunneridae</taxon>
        <taxon>Pentapetalae</taxon>
        <taxon>rosids</taxon>
        <taxon>malvids</taxon>
        <taxon>Brassicales</taxon>
        <taxon>Brassicaceae</taxon>
        <taxon>Brassiceae</taxon>
        <taxon>Brassica</taxon>
    </lineage>
</organism>
<gene>
    <name evidence="1" type="ORF">F2Q70_00032049</name>
</gene>
<dbReference type="AlphaFoldDB" id="A0A8S9FFU4"/>
<dbReference type="EMBL" id="QGKY02002305">
    <property type="protein sequence ID" value="KAF2531779.1"/>
    <property type="molecule type" value="Genomic_DNA"/>
</dbReference>
<sequence>MHGRNCAMTRSGLSCIQQKMMEVRRRGRLMTLHIQRALKQLKPVMKEPTVPVALRHQKPVGRRQWLMAKSLLSFRRCGRSRSRIWR</sequence>
<accession>A0A8S9FFU4</accession>